<dbReference type="Proteomes" id="UP000193642">
    <property type="component" value="Unassembled WGS sequence"/>
</dbReference>
<comment type="caution">
    <text evidence="2">The sequence shown here is derived from an EMBL/GenBank/DDBJ whole genome shotgun (WGS) entry which is preliminary data.</text>
</comment>
<sequence>MPPLPFTPLGAGNSPEAVVAFLVNERNYLRQQNAQLWKIIEKQVTSYNGWAQGIFLNHRHKSTPQTPPTTTDAAQHADPSPVNYSFIQSGRDESNIKSDEPDTEPTYEPPPPERRASLMSRAGSTFSLSHKHLPSRSSSILSLENNPILNRFKDAGVVITATAATTRNSSRSTTPHTLSGIDQIPGLPSKGRLPPQQEEAHAQ</sequence>
<feature type="compositionally biased region" description="Low complexity" evidence="1">
    <location>
        <begin position="165"/>
        <end position="174"/>
    </location>
</feature>
<name>A0A1Y2C673_9FUNG</name>
<feature type="compositionally biased region" description="Basic and acidic residues" evidence="1">
    <location>
        <begin position="90"/>
        <end position="100"/>
    </location>
</feature>
<reference evidence="2 3" key="1">
    <citation type="submission" date="2016-07" db="EMBL/GenBank/DDBJ databases">
        <title>Pervasive Adenine N6-methylation of Active Genes in Fungi.</title>
        <authorList>
            <consortium name="DOE Joint Genome Institute"/>
            <person name="Mondo S.J."/>
            <person name="Dannebaum R.O."/>
            <person name="Kuo R.C."/>
            <person name="Labutti K."/>
            <person name="Haridas S."/>
            <person name="Kuo A."/>
            <person name="Salamov A."/>
            <person name="Ahrendt S.R."/>
            <person name="Lipzen A."/>
            <person name="Sullivan W."/>
            <person name="Andreopoulos W.B."/>
            <person name="Clum A."/>
            <person name="Lindquist E."/>
            <person name="Daum C."/>
            <person name="Ramamoorthy G.K."/>
            <person name="Gryganskyi A."/>
            <person name="Culley D."/>
            <person name="Magnuson J.K."/>
            <person name="James T.Y."/>
            <person name="O'Malley M.A."/>
            <person name="Stajich J.E."/>
            <person name="Spatafora J.W."/>
            <person name="Visel A."/>
            <person name="Grigoriev I.V."/>
        </authorList>
    </citation>
    <scope>NUCLEOTIDE SEQUENCE [LARGE SCALE GENOMIC DNA]</scope>
    <source>
        <strain evidence="2 3">JEL800</strain>
    </source>
</reference>
<protein>
    <submittedName>
        <fullName evidence="2">Uncharacterized protein</fullName>
    </submittedName>
</protein>
<feature type="region of interest" description="Disordered" evidence="1">
    <location>
        <begin position="165"/>
        <end position="203"/>
    </location>
</feature>
<gene>
    <name evidence="2" type="ORF">BCR33DRAFT_786568</name>
</gene>
<feature type="compositionally biased region" description="Low complexity" evidence="1">
    <location>
        <begin position="68"/>
        <end position="79"/>
    </location>
</feature>
<evidence type="ECO:0000256" key="1">
    <source>
        <dbReference type="SAM" id="MobiDB-lite"/>
    </source>
</evidence>
<feature type="region of interest" description="Disordered" evidence="1">
    <location>
        <begin position="59"/>
        <end position="117"/>
    </location>
</feature>
<dbReference type="OrthoDB" id="2874176at2759"/>
<dbReference type="EMBL" id="MCGO01000029">
    <property type="protein sequence ID" value="ORY42377.1"/>
    <property type="molecule type" value="Genomic_DNA"/>
</dbReference>
<evidence type="ECO:0000313" key="2">
    <source>
        <dbReference type="EMBL" id="ORY42377.1"/>
    </source>
</evidence>
<evidence type="ECO:0000313" key="3">
    <source>
        <dbReference type="Proteomes" id="UP000193642"/>
    </source>
</evidence>
<accession>A0A1Y2C673</accession>
<proteinExistence type="predicted"/>
<organism evidence="2 3">
    <name type="scientific">Rhizoclosmatium globosum</name>
    <dbReference type="NCBI Taxonomy" id="329046"/>
    <lineage>
        <taxon>Eukaryota</taxon>
        <taxon>Fungi</taxon>
        <taxon>Fungi incertae sedis</taxon>
        <taxon>Chytridiomycota</taxon>
        <taxon>Chytridiomycota incertae sedis</taxon>
        <taxon>Chytridiomycetes</taxon>
        <taxon>Chytridiales</taxon>
        <taxon>Chytriomycetaceae</taxon>
        <taxon>Rhizoclosmatium</taxon>
    </lineage>
</organism>
<dbReference type="AlphaFoldDB" id="A0A1Y2C673"/>
<keyword evidence="3" id="KW-1185">Reference proteome</keyword>